<organism evidence="2 3">
    <name type="scientific">Agromyces lapidis</name>
    <dbReference type="NCBI Taxonomy" id="279574"/>
    <lineage>
        <taxon>Bacteria</taxon>
        <taxon>Bacillati</taxon>
        <taxon>Actinomycetota</taxon>
        <taxon>Actinomycetes</taxon>
        <taxon>Micrococcales</taxon>
        <taxon>Microbacteriaceae</taxon>
        <taxon>Agromyces</taxon>
    </lineage>
</organism>
<accession>A0ABV5SP01</accession>
<evidence type="ECO:0000313" key="3">
    <source>
        <dbReference type="Proteomes" id="UP001589667"/>
    </source>
</evidence>
<sequence length="152" mass="16900">MNESFPAYRTSHSTGPLPEVGSLSSMTVHERRRVAGRDDIDESLAEALLLDPDEEIRAAILSTAWVTPEWLRRLVKRYPAEIQNAMQHEEAPSEFLELLSVGYTGTHTRQRLTELLGADADLAREFLVACSSVDSSDTSTTLGDVWRQLTAV</sequence>
<name>A0ABV5SP01_9MICO</name>
<keyword evidence="3" id="KW-1185">Reference proteome</keyword>
<feature type="region of interest" description="Disordered" evidence="1">
    <location>
        <begin position="1"/>
        <end position="22"/>
    </location>
</feature>
<reference evidence="2 3" key="1">
    <citation type="submission" date="2024-09" db="EMBL/GenBank/DDBJ databases">
        <authorList>
            <person name="Sun Q."/>
            <person name="Mori K."/>
        </authorList>
    </citation>
    <scope>NUCLEOTIDE SEQUENCE [LARGE SCALE GENOMIC DNA]</scope>
    <source>
        <strain evidence="2 3">JCM 14321</strain>
    </source>
</reference>
<dbReference type="EMBL" id="JBHMBL010000001">
    <property type="protein sequence ID" value="MFB9642080.1"/>
    <property type="molecule type" value="Genomic_DNA"/>
</dbReference>
<proteinExistence type="predicted"/>
<evidence type="ECO:0000313" key="2">
    <source>
        <dbReference type="EMBL" id="MFB9642080.1"/>
    </source>
</evidence>
<comment type="caution">
    <text evidence="2">The sequence shown here is derived from an EMBL/GenBank/DDBJ whole genome shotgun (WGS) entry which is preliminary data.</text>
</comment>
<dbReference type="RefSeq" id="WP_157424827.1">
    <property type="nucleotide sequence ID" value="NZ_BAAANI010000007.1"/>
</dbReference>
<dbReference type="Proteomes" id="UP001589667">
    <property type="component" value="Unassembled WGS sequence"/>
</dbReference>
<evidence type="ECO:0008006" key="4">
    <source>
        <dbReference type="Google" id="ProtNLM"/>
    </source>
</evidence>
<protein>
    <recommendedName>
        <fullName evidence="4">HEAT repeat domain-containing protein</fullName>
    </recommendedName>
</protein>
<evidence type="ECO:0000256" key="1">
    <source>
        <dbReference type="SAM" id="MobiDB-lite"/>
    </source>
</evidence>
<gene>
    <name evidence="2" type="ORF">ACFFQV_07225</name>
</gene>